<reference evidence="2" key="1">
    <citation type="submission" date="2016-10" db="EMBL/GenBank/DDBJ databases">
        <authorList>
            <person name="Varghese N."/>
            <person name="Submissions S."/>
        </authorList>
    </citation>
    <scope>NUCLEOTIDE SEQUENCE [LARGE SCALE GENOMIC DNA]</scope>
    <source>
        <strain evidence="2">BS3775</strain>
    </source>
</reference>
<keyword evidence="2" id="KW-1185">Reference proteome</keyword>
<proteinExistence type="predicted"/>
<gene>
    <name evidence="1" type="ORF">SAMN04490195_3430</name>
</gene>
<dbReference type="AlphaFoldDB" id="A0A1H1GPK3"/>
<protein>
    <submittedName>
        <fullName evidence="1">Uncharacterized protein</fullName>
    </submittedName>
</protein>
<evidence type="ECO:0000313" key="1">
    <source>
        <dbReference type="EMBL" id="SDR14796.1"/>
    </source>
</evidence>
<dbReference type="RefSeq" id="WP_162842376.1">
    <property type="nucleotide sequence ID" value="NZ_FNKJ01000003.1"/>
</dbReference>
<sequence>MKIKSLFAYFAPLSILFFLALTVLASVPPEPASVKACKQYASCIAMSSNVPNWLNLR</sequence>
<dbReference type="Proteomes" id="UP000199570">
    <property type="component" value="Unassembled WGS sequence"/>
</dbReference>
<dbReference type="EMBL" id="FNKJ01000003">
    <property type="protein sequence ID" value="SDR14796.1"/>
    <property type="molecule type" value="Genomic_DNA"/>
</dbReference>
<name>A0A1H1GPK3_9PSED</name>
<organism evidence="1 2">
    <name type="scientific">Pseudomonas moorei</name>
    <dbReference type="NCBI Taxonomy" id="395599"/>
    <lineage>
        <taxon>Bacteria</taxon>
        <taxon>Pseudomonadati</taxon>
        <taxon>Pseudomonadota</taxon>
        <taxon>Gammaproteobacteria</taxon>
        <taxon>Pseudomonadales</taxon>
        <taxon>Pseudomonadaceae</taxon>
        <taxon>Pseudomonas</taxon>
    </lineage>
</organism>
<accession>A0A1H1GPK3</accession>
<evidence type="ECO:0000313" key="2">
    <source>
        <dbReference type="Proteomes" id="UP000199570"/>
    </source>
</evidence>